<dbReference type="InterPro" id="IPR004365">
    <property type="entry name" value="NA-bd_OB_tRNA"/>
</dbReference>
<proteinExistence type="predicted"/>
<sequence length="157" mass="16890">MAVAAEAAGERTKKTYTSAACPVLFVDDVLRASAPTAITQVEFCGVVVTRLLMDSKVVFGVDDGTGVVECVLWMPRAKAGGGNAIPVEWNAFKRASEAVDRLGRIIRVRGKLSKYQGNLQVQAKSVQRLSDGNTELVQWRDARLCREHIGIAKAAGS</sequence>
<dbReference type="AlphaFoldDB" id="A0A830HW95"/>
<evidence type="ECO:0000256" key="3">
    <source>
        <dbReference type="ARBA" id="ARBA00017411"/>
    </source>
</evidence>
<keyword evidence="11" id="KW-1185">Reference proteome</keyword>
<keyword evidence="7" id="KW-0539">Nucleus</keyword>
<evidence type="ECO:0000256" key="1">
    <source>
        <dbReference type="ARBA" id="ARBA00004123"/>
    </source>
</evidence>
<keyword evidence="6" id="KW-0238">DNA-binding</keyword>
<reference evidence="10" key="1">
    <citation type="submission" date="2020-10" db="EMBL/GenBank/DDBJ databases">
        <title>Unveiling of a novel bifunctional photoreceptor, Dualchrome1, isolated from a cosmopolitan green alga.</title>
        <authorList>
            <person name="Suzuki S."/>
            <person name="Kawachi M."/>
        </authorList>
    </citation>
    <scope>NUCLEOTIDE SEQUENCE</scope>
    <source>
        <strain evidence="10">NIES 2893</strain>
    </source>
</reference>
<organism evidence="10 11">
    <name type="scientific">Pycnococcus provasolii</name>
    <dbReference type="NCBI Taxonomy" id="41880"/>
    <lineage>
        <taxon>Eukaryota</taxon>
        <taxon>Viridiplantae</taxon>
        <taxon>Chlorophyta</taxon>
        <taxon>Pseudoscourfieldiophyceae</taxon>
        <taxon>Pseudoscourfieldiales</taxon>
        <taxon>Pycnococcaceae</taxon>
        <taxon>Pycnococcus</taxon>
    </lineage>
</organism>
<evidence type="ECO:0000256" key="4">
    <source>
        <dbReference type="ARBA" id="ARBA00022454"/>
    </source>
</evidence>
<evidence type="ECO:0000256" key="8">
    <source>
        <dbReference type="ARBA" id="ARBA00030039"/>
    </source>
</evidence>
<evidence type="ECO:0000256" key="2">
    <source>
        <dbReference type="ARBA" id="ARBA00004574"/>
    </source>
</evidence>
<keyword evidence="5" id="KW-0779">Telomere</keyword>
<evidence type="ECO:0000256" key="7">
    <source>
        <dbReference type="ARBA" id="ARBA00023242"/>
    </source>
</evidence>
<dbReference type="InterPro" id="IPR040260">
    <property type="entry name" value="RFA2-like"/>
</dbReference>
<dbReference type="InterPro" id="IPR012340">
    <property type="entry name" value="NA-bd_OB-fold"/>
</dbReference>
<evidence type="ECO:0000313" key="10">
    <source>
        <dbReference type="EMBL" id="GHP11484.1"/>
    </source>
</evidence>
<keyword evidence="4" id="KW-0158">Chromosome</keyword>
<protein>
    <recommendedName>
        <fullName evidence="3">CST complex subunit STN1</fullName>
    </recommendedName>
    <alternativeName>
        <fullName evidence="8">Suppressor of cdc thirteen homolog</fullName>
    </alternativeName>
</protein>
<dbReference type="Proteomes" id="UP000660262">
    <property type="component" value="Unassembled WGS sequence"/>
</dbReference>
<dbReference type="PANTHER" id="PTHR13989:SF33">
    <property type="entry name" value="CST COMPLEX SUBUNIT STN1"/>
    <property type="match status" value="1"/>
</dbReference>
<evidence type="ECO:0000256" key="6">
    <source>
        <dbReference type="ARBA" id="ARBA00023125"/>
    </source>
</evidence>
<accession>A0A830HW95</accession>
<comment type="subcellular location">
    <subcellularLocation>
        <location evidence="2">Chromosome</location>
        <location evidence="2">Telomere</location>
    </subcellularLocation>
    <subcellularLocation>
        <location evidence="1">Nucleus</location>
    </subcellularLocation>
</comment>
<evidence type="ECO:0000256" key="5">
    <source>
        <dbReference type="ARBA" id="ARBA00022895"/>
    </source>
</evidence>
<dbReference type="GO" id="GO:0003677">
    <property type="term" value="F:DNA binding"/>
    <property type="evidence" value="ECO:0007669"/>
    <property type="project" value="UniProtKB-KW"/>
</dbReference>
<dbReference type="GO" id="GO:0005634">
    <property type="term" value="C:nucleus"/>
    <property type="evidence" value="ECO:0007669"/>
    <property type="project" value="UniProtKB-SubCell"/>
</dbReference>
<dbReference type="SUPFAM" id="SSF50249">
    <property type="entry name" value="Nucleic acid-binding proteins"/>
    <property type="match status" value="1"/>
</dbReference>
<name>A0A830HW95_9CHLO</name>
<gene>
    <name evidence="10" type="ORF">PPROV_001021200</name>
</gene>
<evidence type="ECO:0000313" key="11">
    <source>
        <dbReference type="Proteomes" id="UP000660262"/>
    </source>
</evidence>
<dbReference type="PANTHER" id="PTHR13989">
    <property type="entry name" value="REPLICATION PROTEIN A-RELATED"/>
    <property type="match status" value="1"/>
</dbReference>
<dbReference type="EMBL" id="BNJQ01000035">
    <property type="protein sequence ID" value="GHP11484.1"/>
    <property type="molecule type" value="Genomic_DNA"/>
</dbReference>
<dbReference type="Pfam" id="PF01336">
    <property type="entry name" value="tRNA_anti-codon"/>
    <property type="match status" value="1"/>
</dbReference>
<feature type="domain" description="OB" evidence="9">
    <location>
        <begin position="41"/>
        <end position="127"/>
    </location>
</feature>
<dbReference type="Gene3D" id="2.40.50.140">
    <property type="entry name" value="Nucleic acid-binding proteins"/>
    <property type="match status" value="1"/>
</dbReference>
<dbReference type="GO" id="GO:0000781">
    <property type="term" value="C:chromosome, telomeric region"/>
    <property type="evidence" value="ECO:0007669"/>
    <property type="project" value="UniProtKB-SubCell"/>
</dbReference>
<dbReference type="OrthoDB" id="77828at2759"/>
<comment type="caution">
    <text evidence="10">The sequence shown here is derived from an EMBL/GenBank/DDBJ whole genome shotgun (WGS) entry which is preliminary data.</text>
</comment>
<evidence type="ECO:0000259" key="9">
    <source>
        <dbReference type="Pfam" id="PF01336"/>
    </source>
</evidence>